<evidence type="ECO:0000313" key="5">
    <source>
        <dbReference type="Proteomes" id="UP000175835"/>
    </source>
</evidence>
<feature type="domain" description="4'-phosphopantetheinyl transferase" evidence="3">
    <location>
        <begin position="97"/>
        <end position="157"/>
    </location>
</feature>
<dbReference type="PANTHER" id="PTHR12215:SF10">
    <property type="entry name" value="L-AMINOADIPATE-SEMIALDEHYDE DEHYDROGENASE-PHOSPHOPANTETHEINYL TRANSFERASE"/>
    <property type="match status" value="1"/>
</dbReference>
<gene>
    <name evidence="4" type="ORF">BWGOE11_56920</name>
</gene>
<dbReference type="InterPro" id="IPR008278">
    <property type="entry name" value="4-PPantetheinyl_Trfase_dom"/>
</dbReference>
<evidence type="ECO:0000256" key="2">
    <source>
        <dbReference type="ARBA" id="ARBA00022679"/>
    </source>
</evidence>
<dbReference type="InterPro" id="IPR050559">
    <property type="entry name" value="P-Pant_transferase_sf"/>
</dbReference>
<comment type="caution">
    <text evidence="4">The sequence shown here is derived from an EMBL/GenBank/DDBJ whole genome shotgun (WGS) entry which is preliminary data.</text>
</comment>
<dbReference type="SUPFAM" id="SSF56214">
    <property type="entry name" value="4'-phosphopantetheinyl transferase"/>
    <property type="match status" value="2"/>
</dbReference>
<dbReference type="Gene3D" id="3.90.470.20">
    <property type="entry name" value="4'-phosphopantetheinyl transferase domain"/>
    <property type="match status" value="1"/>
</dbReference>
<dbReference type="GO" id="GO:0008897">
    <property type="term" value="F:holo-[acyl-carrier-protein] synthase activity"/>
    <property type="evidence" value="ECO:0007669"/>
    <property type="project" value="InterPro"/>
</dbReference>
<evidence type="ECO:0000256" key="1">
    <source>
        <dbReference type="ARBA" id="ARBA00010990"/>
    </source>
</evidence>
<proteinExistence type="inferred from homology"/>
<organism evidence="4 5">
    <name type="scientific">Bacillus mycoides</name>
    <dbReference type="NCBI Taxonomy" id="1405"/>
    <lineage>
        <taxon>Bacteria</taxon>
        <taxon>Bacillati</taxon>
        <taxon>Bacillota</taxon>
        <taxon>Bacilli</taxon>
        <taxon>Bacillales</taxon>
        <taxon>Bacillaceae</taxon>
        <taxon>Bacillus</taxon>
        <taxon>Bacillus cereus group</taxon>
    </lineage>
</organism>
<dbReference type="GO" id="GO:0005829">
    <property type="term" value="C:cytosol"/>
    <property type="evidence" value="ECO:0007669"/>
    <property type="project" value="TreeGrafter"/>
</dbReference>
<evidence type="ECO:0000259" key="3">
    <source>
        <dbReference type="Pfam" id="PF01648"/>
    </source>
</evidence>
<sequence length="234" mass="27798">MDIFFCKINKNQSNLISRRILTKRAIQRLKKTTHPKKKLHIMYSDLLIQYVLFTKQRMKYPLSITYNMRGKPLLSKGFFNISNCNEWVMCTYSDNAAVGADIEEYKRCNHELAQFFFTQEELKHLLTLSQREQINFFTDAWTFKESYVKCKGISLFDIKNNINSPLVRNYFIKDETEIEGELFHYVRGVIENYSWCLLSGKNITNYNIKLVCYSQIIETLTNIHRGNYAEHLHD</sequence>
<name>A0A1E8BEP4_BACMY</name>
<keyword evidence="2" id="KW-0808">Transferase</keyword>
<accession>A0A1E8BEP4</accession>
<dbReference type="GO" id="GO:0019878">
    <property type="term" value="P:lysine biosynthetic process via aminoadipic acid"/>
    <property type="evidence" value="ECO:0007669"/>
    <property type="project" value="TreeGrafter"/>
</dbReference>
<comment type="similarity">
    <text evidence="1">Belongs to the P-Pant transferase superfamily. Gsp/Sfp/HetI/AcpT family.</text>
</comment>
<dbReference type="GO" id="GO:0000287">
    <property type="term" value="F:magnesium ion binding"/>
    <property type="evidence" value="ECO:0007669"/>
    <property type="project" value="InterPro"/>
</dbReference>
<dbReference type="Proteomes" id="UP000175835">
    <property type="component" value="Unassembled WGS sequence"/>
</dbReference>
<protein>
    <recommendedName>
        <fullName evidence="3">4'-phosphopantetheinyl transferase domain-containing protein</fullName>
    </recommendedName>
</protein>
<dbReference type="PANTHER" id="PTHR12215">
    <property type="entry name" value="PHOSPHOPANTETHEINE TRANSFERASE"/>
    <property type="match status" value="1"/>
</dbReference>
<dbReference type="AlphaFoldDB" id="A0A1E8BEP4"/>
<dbReference type="Pfam" id="PF01648">
    <property type="entry name" value="ACPS"/>
    <property type="match status" value="1"/>
</dbReference>
<dbReference type="RefSeq" id="WP_002203014.1">
    <property type="nucleotide sequence ID" value="NZ_LXLO01000103.1"/>
</dbReference>
<dbReference type="InterPro" id="IPR037143">
    <property type="entry name" value="4-PPantetheinyl_Trfase_dom_sf"/>
</dbReference>
<dbReference type="PATRIC" id="fig|86662.27.peg.6025"/>
<evidence type="ECO:0000313" key="4">
    <source>
        <dbReference type="EMBL" id="OFD87455.1"/>
    </source>
</evidence>
<reference evidence="4 5" key="1">
    <citation type="submission" date="2016-05" db="EMBL/GenBank/DDBJ databases">
        <title>Bacillus thuringiensis and Bacillus weihenstephanensis as novel biocontrol agents of wilt causing Verticillium species.</title>
        <authorList>
            <person name="Hollensteiner J."/>
            <person name="Wemheuer F."/>
            <person name="Harting R."/>
            <person name="Kolarzyk A."/>
            <person name="Diaz-Valerio S."/>
            <person name="Poehlein A."/>
            <person name="Brzuszkiewicz E."/>
            <person name="Nesemann K."/>
            <person name="Braus-Stromeyer S."/>
            <person name="Braus G."/>
            <person name="Daniel R."/>
            <person name="Liesegang H."/>
        </authorList>
    </citation>
    <scope>NUCLEOTIDE SEQUENCE [LARGE SCALE GENOMIC DNA]</scope>
    <source>
        <strain evidence="4 5">GOE11</strain>
    </source>
</reference>
<dbReference type="EMBL" id="LXLX01000084">
    <property type="protein sequence ID" value="OFD87455.1"/>
    <property type="molecule type" value="Genomic_DNA"/>
</dbReference>